<sequence length="256" mass="28420">MEANSQGKVSEHDRAAILEKCSSGDIALLQKLLEGTELQHHSGPTAVRRLLAATVASKQTTTVKYLLEKYPTYSFNEEFEIIKSILDNANAETLRVLCSHDPRLASISMDYGMRSFLTDACARPPEHIVAVLHVLLDNNADVNDGLGPGGGALYAALLGAQPPIIIERIVQNGGEVSFRTLSVALQKERLDVLPNLLRESRLRNSKELEDLVQCAKGTGNEEAITMVQDFWIAQRDRQETKHATGTTKMWWQRWKA</sequence>
<dbReference type="Proteomes" id="UP000235786">
    <property type="component" value="Unassembled WGS sequence"/>
</dbReference>
<dbReference type="AlphaFoldDB" id="A0A2J6QZ99"/>
<dbReference type="STRING" id="1149755.A0A2J6QZ99"/>
<name>A0A2J6QZ99_HYAVF</name>
<dbReference type="Gene3D" id="1.25.40.20">
    <property type="entry name" value="Ankyrin repeat-containing domain"/>
    <property type="match status" value="1"/>
</dbReference>
<evidence type="ECO:0000313" key="1">
    <source>
        <dbReference type="EMBL" id="PMD31597.1"/>
    </source>
</evidence>
<dbReference type="EMBL" id="KZ613962">
    <property type="protein sequence ID" value="PMD31597.1"/>
    <property type="molecule type" value="Genomic_DNA"/>
</dbReference>
<reference evidence="1 2" key="1">
    <citation type="submission" date="2016-04" db="EMBL/GenBank/DDBJ databases">
        <title>A degradative enzymes factory behind the ericoid mycorrhizal symbiosis.</title>
        <authorList>
            <consortium name="DOE Joint Genome Institute"/>
            <person name="Martino E."/>
            <person name="Morin E."/>
            <person name="Grelet G."/>
            <person name="Kuo A."/>
            <person name="Kohler A."/>
            <person name="Daghino S."/>
            <person name="Barry K."/>
            <person name="Choi C."/>
            <person name="Cichocki N."/>
            <person name="Clum A."/>
            <person name="Copeland A."/>
            <person name="Hainaut M."/>
            <person name="Haridas S."/>
            <person name="Labutti K."/>
            <person name="Lindquist E."/>
            <person name="Lipzen A."/>
            <person name="Khouja H.-R."/>
            <person name="Murat C."/>
            <person name="Ohm R."/>
            <person name="Olson A."/>
            <person name="Spatafora J."/>
            <person name="Veneault-Fourrey C."/>
            <person name="Henrissat B."/>
            <person name="Grigoriev I."/>
            <person name="Martin F."/>
            <person name="Perotto S."/>
        </authorList>
    </citation>
    <scope>NUCLEOTIDE SEQUENCE [LARGE SCALE GENOMIC DNA]</scope>
    <source>
        <strain evidence="1 2">F</strain>
    </source>
</reference>
<dbReference type="OrthoDB" id="5391533at2759"/>
<evidence type="ECO:0000313" key="2">
    <source>
        <dbReference type="Proteomes" id="UP000235786"/>
    </source>
</evidence>
<accession>A0A2J6QZ99</accession>
<proteinExistence type="predicted"/>
<organism evidence="1 2">
    <name type="scientific">Hyaloscypha variabilis (strain UAMH 11265 / GT02V1 / F)</name>
    <name type="common">Meliniomyces variabilis</name>
    <dbReference type="NCBI Taxonomy" id="1149755"/>
    <lineage>
        <taxon>Eukaryota</taxon>
        <taxon>Fungi</taxon>
        <taxon>Dikarya</taxon>
        <taxon>Ascomycota</taxon>
        <taxon>Pezizomycotina</taxon>
        <taxon>Leotiomycetes</taxon>
        <taxon>Helotiales</taxon>
        <taxon>Hyaloscyphaceae</taxon>
        <taxon>Hyaloscypha</taxon>
        <taxon>Hyaloscypha variabilis</taxon>
    </lineage>
</organism>
<evidence type="ECO:0008006" key="3">
    <source>
        <dbReference type="Google" id="ProtNLM"/>
    </source>
</evidence>
<dbReference type="InterPro" id="IPR036770">
    <property type="entry name" value="Ankyrin_rpt-contain_sf"/>
</dbReference>
<protein>
    <recommendedName>
        <fullName evidence="3">Ankyrin</fullName>
    </recommendedName>
</protein>
<gene>
    <name evidence="1" type="ORF">L207DRAFT_519365</name>
</gene>
<keyword evidence="2" id="KW-1185">Reference proteome</keyword>